<evidence type="ECO:0000313" key="4">
    <source>
        <dbReference type="EMBL" id="AFL75608.1"/>
    </source>
</evidence>
<dbReference type="SUPFAM" id="SSF51445">
    <property type="entry name" value="(Trans)glycosidases"/>
    <property type="match status" value="1"/>
</dbReference>
<dbReference type="InterPro" id="IPR006047">
    <property type="entry name" value="GH13_cat_dom"/>
</dbReference>
<dbReference type="Gene3D" id="2.60.40.10">
    <property type="entry name" value="Immunoglobulins"/>
    <property type="match status" value="1"/>
</dbReference>
<feature type="domain" description="Glycosyl hydrolase family 13 catalytic" evidence="3">
    <location>
        <begin position="147"/>
        <end position="506"/>
    </location>
</feature>
<dbReference type="InterPro" id="IPR013783">
    <property type="entry name" value="Ig-like_fold"/>
</dbReference>
<dbReference type="GO" id="GO:0016798">
    <property type="term" value="F:hydrolase activity, acting on glycosyl bonds"/>
    <property type="evidence" value="ECO:0007669"/>
    <property type="project" value="UniProtKB-KW"/>
</dbReference>
<keyword evidence="2" id="KW-0378">Hydrolase</keyword>
<protein>
    <submittedName>
        <fullName evidence="4">1,4-alpha-glucan branching enzyme</fullName>
    </submittedName>
</protein>
<dbReference type="SUPFAM" id="SSF81296">
    <property type="entry name" value="E set domains"/>
    <property type="match status" value="1"/>
</dbReference>
<organism evidence="4 5">
    <name type="scientific">Thiocystis violascens (strain ATCC 17096 / DSM 198 / 6111)</name>
    <name type="common">Chromatium violascens</name>
    <dbReference type="NCBI Taxonomy" id="765911"/>
    <lineage>
        <taxon>Bacteria</taxon>
        <taxon>Pseudomonadati</taxon>
        <taxon>Pseudomonadota</taxon>
        <taxon>Gammaproteobacteria</taxon>
        <taxon>Chromatiales</taxon>
        <taxon>Chromatiaceae</taxon>
        <taxon>Thiocystis</taxon>
    </lineage>
</organism>
<dbReference type="KEGG" id="tvi:Thivi_3764"/>
<dbReference type="EMBL" id="CP003154">
    <property type="protein sequence ID" value="AFL75608.1"/>
    <property type="molecule type" value="Genomic_DNA"/>
</dbReference>
<dbReference type="SMART" id="SM00642">
    <property type="entry name" value="Aamy"/>
    <property type="match status" value="1"/>
</dbReference>
<dbReference type="GO" id="GO:0005975">
    <property type="term" value="P:carbohydrate metabolic process"/>
    <property type="evidence" value="ECO:0007669"/>
    <property type="project" value="InterPro"/>
</dbReference>
<keyword evidence="2" id="KW-0326">Glycosidase</keyword>
<sequence>MYETFGAVVQGPRVEFHLFLPDNARDPSQYFRGGSPRIKQIHVRGDFQDAVGSQNWSLDQTFKMQRLEHPHGWLYKLAIEQDLNDGYYQYKYFVEFENGTQRWVSDPIAKYGGNDQNENSAFVIGGRHTVVHPIARRRPPRDLVIYETHLDDFTAAFRHDKTPVDAFRERLDYLQELGVNAIEFMPWTAWPGSGFSWGYDPVAFFSVENRYVDDPAKPADKLVKLMELINDLHERGMQVIMDGVFNHVRAGNDPNLGFPYRWLYQVPSDSPFIGAFAGGGFFEEFDYQNNCVAEFIRDVCLYWLDRFQLDGIRFDYTLGFFRQGDAGVGIAKLIADLHQSLNQTGRSNVALFIEHLTDNRFEAIRDTNDIGAAGCWFDPFMFKHFEYCRNGNIDSGILRILNANLDFAPGKEPVTYLENHDHSSIMQEAGGRGRWFKTQPAAIALMTAPGAVMLHHGQEFGQEEWLPGSGDGRVVPRPLRWEESPLGGDAIGTRLFGLYQRLIAIRQRHPALRSPNFFPFPFNHPEGYGAFPEQDVVIYHRWGQAEDGGFERFIIVVNYSDFDQRIDIPFATDGHWEDLLNGGVVFVDNQKLRRQKINSNWGRIYYRKA</sequence>
<reference evidence="4 5" key="1">
    <citation type="submission" date="2012-06" db="EMBL/GenBank/DDBJ databases">
        <title>Complete sequence of Thiocystis violascens DSM 198.</title>
        <authorList>
            <consortium name="US DOE Joint Genome Institute"/>
            <person name="Lucas S."/>
            <person name="Han J."/>
            <person name="Lapidus A."/>
            <person name="Cheng J.-F."/>
            <person name="Goodwin L."/>
            <person name="Pitluck S."/>
            <person name="Peters L."/>
            <person name="Ovchinnikova G."/>
            <person name="Teshima H."/>
            <person name="Detter J.C."/>
            <person name="Han C."/>
            <person name="Tapia R."/>
            <person name="Land M."/>
            <person name="Hauser L."/>
            <person name="Kyrpides N."/>
            <person name="Ivanova N."/>
            <person name="Pagani I."/>
            <person name="Vogl K."/>
            <person name="Liu Z."/>
            <person name="Frigaard N.-U."/>
            <person name="Bryant D."/>
            <person name="Woyke T."/>
        </authorList>
    </citation>
    <scope>NUCLEOTIDE SEQUENCE [LARGE SCALE GENOMIC DNA]</scope>
    <source>
        <strain evidence="5">ATCC 17096 / DSM 198 / 6111</strain>
    </source>
</reference>
<keyword evidence="5" id="KW-1185">Reference proteome</keyword>
<dbReference type="InterPro" id="IPR014756">
    <property type="entry name" value="Ig_E-set"/>
</dbReference>
<dbReference type="Proteomes" id="UP000006062">
    <property type="component" value="Chromosome"/>
</dbReference>
<dbReference type="OrthoDB" id="3236218at2"/>
<dbReference type="RefSeq" id="WP_014779999.1">
    <property type="nucleotide sequence ID" value="NC_018012.1"/>
</dbReference>
<dbReference type="Gene3D" id="3.20.20.80">
    <property type="entry name" value="Glycosidases"/>
    <property type="match status" value="1"/>
</dbReference>
<dbReference type="SUPFAM" id="SSF51011">
    <property type="entry name" value="Glycosyl hydrolase domain"/>
    <property type="match status" value="1"/>
</dbReference>
<dbReference type="PANTHER" id="PTHR43002">
    <property type="entry name" value="GLYCOGEN DEBRANCHING ENZYME"/>
    <property type="match status" value="1"/>
</dbReference>
<evidence type="ECO:0000256" key="1">
    <source>
        <dbReference type="ARBA" id="ARBA00008061"/>
    </source>
</evidence>
<dbReference type="HOGENOM" id="CLU_004245_5_0_6"/>
<accession>I3YF40</accession>
<evidence type="ECO:0000313" key="5">
    <source>
        <dbReference type="Proteomes" id="UP000006062"/>
    </source>
</evidence>
<gene>
    <name evidence="4" type="ordered locus">Thivi_3764</name>
</gene>
<dbReference type="eggNOG" id="COG1523">
    <property type="taxonomic scope" value="Bacteria"/>
</dbReference>
<proteinExistence type="inferred from homology"/>
<comment type="similarity">
    <text evidence="1">Belongs to the glycosyl hydrolase 13 family.</text>
</comment>
<name>I3YF40_THIV6</name>
<dbReference type="AlphaFoldDB" id="I3YF40"/>
<dbReference type="InterPro" id="IPR017853">
    <property type="entry name" value="GH"/>
</dbReference>
<evidence type="ECO:0000259" key="3">
    <source>
        <dbReference type="SMART" id="SM00642"/>
    </source>
</evidence>
<dbReference type="Pfam" id="PF00128">
    <property type="entry name" value="Alpha-amylase"/>
    <property type="match status" value="1"/>
</dbReference>
<evidence type="ECO:0000256" key="2">
    <source>
        <dbReference type="ARBA" id="ARBA00023295"/>
    </source>
</evidence>
<dbReference type="STRING" id="765911.Thivi_3764"/>